<evidence type="ECO:0000313" key="1">
    <source>
        <dbReference type="EMBL" id="PIR45045.1"/>
    </source>
</evidence>
<sequence length="85" mass="9486">MSLKSLPPAAPPLHQLSQREREAIGRSVYVQILLATNPPDFEHEWFDLHDANGRPVGQIGSSGRYFKGSELEQACREAWRKAGGK</sequence>
<accession>A0A2H0RGX3</accession>
<reference evidence="1 2" key="1">
    <citation type="submission" date="2017-09" db="EMBL/GenBank/DDBJ databases">
        <title>Depth-based differentiation of microbial function through sediment-hosted aquifers and enrichment of novel symbionts in the deep terrestrial subsurface.</title>
        <authorList>
            <person name="Probst A.J."/>
            <person name="Ladd B."/>
            <person name="Jarett J.K."/>
            <person name="Geller-Mcgrath D.E."/>
            <person name="Sieber C.M."/>
            <person name="Emerson J.B."/>
            <person name="Anantharaman K."/>
            <person name="Thomas B.C."/>
            <person name="Malmstrom R."/>
            <person name="Stieglmeier M."/>
            <person name="Klingl A."/>
            <person name="Woyke T."/>
            <person name="Ryan C.M."/>
            <person name="Banfield J.F."/>
        </authorList>
    </citation>
    <scope>NUCLEOTIDE SEQUENCE [LARGE SCALE GENOMIC DNA]</scope>
    <source>
        <strain evidence="1">CG10_big_fil_rev_8_21_14_0_10_51_16</strain>
    </source>
</reference>
<evidence type="ECO:0000313" key="2">
    <source>
        <dbReference type="Proteomes" id="UP000228767"/>
    </source>
</evidence>
<protein>
    <submittedName>
        <fullName evidence="1">Uncharacterized protein</fullName>
    </submittedName>
</protein>
<name>A0A2H0RGX3_9BACT</name>
<organism evidence="1 2">
    <name type="scientific">Candidatus Vogelbacteria bacterium CG10_big_fil_rev_8_21_14_0_10_51_16</name>
    <dbReference type="NCBI Taxonomy" id="1975045"/>
    <lineage>
        <taxon>Bacteria</taxon>
        <taxon>Candidatus Vogeliibacteriota</taxon>
    </lineage>
</organism>
<dbReference type="Proteomes" id="UP000228767">
    <property type="component" value="Unassembled WGS sequence"/>
</dbReference>
<proteinExistence type="predicted"/>
<gene>
    <name evidence="1" type="ORF">COV10_01560</name>
</gene>
<dbReference type="EMBL" id="PCYI01000008">
    <property type="protein sequence ID" value="PIR45045.1"/>
    <property type="molecule type" value="Genomic_DNA"/>
</dbReference>
<comment type="caution">
    <text evidence="1">The sequence shown here is derived from an EMBL/GenBank/DDBJ whole genome shotgun (WGS) entry which is preliminary data.</text>
</comment>
<dbReference type="AlphaFoldDB" id="A0A2H0RGX3"/>